<proteinExistence type="predicted"/>
<dbReference type="Proteomes" id="UP000319383">
    <property type="component" value="Chromosome"/>
</dbReference>
<dbReference type="EMBL" id="CP036276">
    <property type="protein sequence ID" value="QDU42807.1"/>
    <property type="molecule type" value="Genomic_DNA"/>
</dbReference>
<protein>
    <recommendedName>
        <fullName evidence="3">HNH domain-containing protein</fullName>
    </recommendedName>
</protein>
<evidence type="ECO:0008006" key="3">
    <source>
        <dbReference type="Google" id="ProtNLM"/>
    </source>
</evidence>
<keyword evidence="2" id="KW-1185">Reference proteome</keyword>
<dbReference type="KEGG" id="sdyn:Mal52_12750"/>
<sequence length="88" mass="10659">MLCELCQQEPATSFHHLIPRTLHSNRWFKKNFTREQMRSGIDVCRQCHRSIHNFASEKELGRSFYTMELLLAHPDVAKYVAWRQRRER</sequence>
<evidence type="ECO:0000313" key="1">
    <source>
        <dbReference type="EMBL" id="QDU42807.1"/>
    </source>
</evidence>
<dbReference type="PANTHER" id="PTHR37827:SF1">
    <property type="entry name" value="HNH DOMAIN-CONTAINING PROTEIN"/>
    <property type="match status" value="1"/>
</dbReference>
<reference evidence="1 2" key="1">
    <citation type="submission" date="2019-02" db="EMBL/GenBank/DDBJ databases">
        <title>Deep-cultivation of Planctomycetes and their phenomic and genomic characterization uncovers novel biology.</title>
        <authorList>
            <person name="Wiegand S."/>
            <person name="Jogler M."/>
            <person name="Boedeker C."/>
            <person name="Pinto D."/>
            <person name="Vollmers J."/>
            <person name="Rivas-Marin E."/>
            <person name="Kohn T."/>
            <person name="Peeters S.H."/>
            <person name="Heuer A."/>
            <person name="Rast P."/>
            <person name="Oberbeckmann S."/>
            <person name="Bunk B."/>
            <person name="Jeske O."/>
            <person name="Meyerdierks A."/>
            <person name="Storesund J.E."/>
            <person name="Kallscheuer N."/>
            <person name="Luecker S."/>
            <person name="Lage O.M."/>
            <person name="Pohl T."/>
            <person name="Merkel B.J."/>
            <person name="Hornburger P."/>
            <person name="Mueller R.-W."/>
            <person name="Bruemmer F."/>
            <person name="Labrenz M."/>
            <person name="Spormann A.M."/>
            <person name="Op den Camp H."/>
            <person name="Overmann J."/>
            <person name="Amann R."/>
            <person name="Jetten M.S.M."/>
            <person name="Mascher T."/>
            <person name="Medema M.H."/>
            <person name="Devos D.P."/>
            <person name="Kaster A.-K."/>
            <person name="Ovreas L."/>
            <person name="Rohde M."/>
            <person name="Galperin M.Y."/>
            <person name="Jogler C."/>
        </authorList>
    </citation>
    <scope>NUCLEOTIDE SEQUENCE [LARGE SCALE GENOMIC DNA]</scope>
    <source>
        <strain evidence="1 2">Mal52</strain>
    </source>
</reference>
<organism evidence="1 2">
    <name type="scientific">Symmachiella dynata</name>
    <dbReference type="NCBI Taxonomy" id="2527995"/>
    <lineage>
        <taxon>Bacteria</taxon>
        <taxon>Pseudomonadati</taxon>
        <taxon>Planctomycetota</taxon>
        <taxon>Planctomycetia</taxon>
        <taxon>Planctomycetales</taxon>
        <taxon>Planctomycetaceae</taxon>
        <taxon>Symmachiella</taxon>
    </lineage>
</organism>
<dbReference type="RefSeq" id="WP_145374813.1">
    <property type="nucleotide sequence ID" value="NZ_CP036276.1"/>
</dbReference>
<evidence type="ECO:0000313" key="2">
    <source>
        <dbReference type="Proteomes" id="UP000319383"/>
    </source>
</evidence>
<gene>
    <name evidence="1" type="ORF">Mal52_12750</name>
</gene>
<dbReference type="PANTHER" id="PTHR37827">
    <property type="entry name" value="TUDOR DOMAIN-CONTAINING PROTEIN"/>
    <property type="match status" value="1"/>
</dbReference>
<accession>A0A517ZK31</accession>
<dbReference type="AlphaFoldDB" id="A0A517ZK31"/>
<name>A0A517ZK31_9PLAN</name>